<feature type="transmembrane region" description="Helical" evidence="1">
    <location>
        <begin position="103"/>
        <end position="120"/>
    </location>
</feature>
<protein>
    <submittedName>
        <fullName evidence="2">Uncharacterized protein</fullName>
    </submittedName>
</protein>
<dbReference type="RefSeq" id="WP_357783061.1">
    <property type="nucleotide sequence ID" value="NZ_JBFAKC010000005.1"/>
</dbReference>
<keyword evidence="1" id="KW-0472">Membrane</keyword>
<evidence type="ECO:0000313" key="2">
    <source>
        <dbReference type="EMBL" id="MEV0708370.1"/>
    </source>
</evidence>
<name>A0ABV3FSH2_9NOCA</name>
<reference evidence="2 3" key="1">
    <citation type="submission" date="2024-06" db="EMBL/GenBank/DDBJ databases">
        <title>The Natural Products Discovery Center: Release of the First 8490 Sequenced Strains for Exploring Actinobacteria Biosynthetic Diversity.</title>
        <authorList>
            <person name="Kalkreuter E."/>
            <person name="Kautsar S.A."/>
            <person name="Yang D."/>
            <person name="Bader C.D."/>
            <person name="Teijaro C.N."/>
            <person name="Fluegel L."/>
            <person name="Davis C.M."/>
            <person name="Simpson J.R."/>
            <person name="Lauterbach L."/>
            <person name="Steele A.D."/>
            <person name="Gui C."/>
            <person name="Meng S."/>
            <person name="Li G."/>
            <person name="Viehrig K."/>
            <person name="Ye F."/>
            <person name="Su P."/>
            <person name="Kiefer A.F."/>
            <person name="Nichols A."/>
            <person name="Cepeda A.J."/>
            <person name="Yan W."/>
            <person name="Fan B."/>
            <person name="Jiang Y."/>
            <person name="Adhikari A."/>
            <person name="Zheng C.-J."/>
            <person name="Schuster L."/>
            <person name="Cowan T.M."/>
            <person name="Smanski M.J."/>
            <person name="Chevrette M.G."/>
            <person name="De Carvalho L.P.S."/>
            <person name="Shen B."/>
        </authorList>
    </citation>
    <scope>NUCLEOTIDE SEQUENCE [LARGE SCALE GENOMIC DNA]</scope>
    <source>
        <strain evidence="2 3">NPDC050403</strain>
    </source>
</reference>
<evidence type="ECO:0000256" key="1">
    <source>
        <dbReference type="SAM" id="Phobius"/>
    </source>
</evidence>
<dbReference type="EMBL" id="JBFAKC010000005">
    <property type="protein sequence ID" value="MEV0708370.1"/>
    <property type="molecule type" value="Genomic_DNA"/>
</dbReference>
<keyword evidence="3" id="KW-1185">Reference proteome</keyword>
<gene>
    <name evidence="2" type="ORF">AB0I48_12455</name>
</gene>
<accession>A0ABV3FSH2</accession>
<keyword evidence="1" id="KW-1133">Transmembrane helix</keyword>
<proteinExistence type="predicted"/>
<dbReference type="Proteomes" id="UP001551695">
    <property type="component" value="Unassembled WGS sequence"/>
</dbReference>
<organism evidence="2 3">
    <name type="scientific">Nocardia aurea</name>
    <dbReference type="NCBI Taxonomy" id="2144174"/>
    <lineage>
        <taxon>Bacteria</taxon>
        <taxon>Bacillati</taxon>
        <taxon>Actinomycetota</taxon>
        <taxon>Actinomycetes</taxon>
        <taxon>Mycobacteriales</taxon>
        <taxon>Nocardiaceae</taxon>
        <taxon>Nocardia</taxon>
    </lineage>
</organism>
<comment type="caution">
    <text evidence="2">The sequence shown here is derived from an EMBL/GenBank/DDBJ whole genome shotgun (WGS) entry which is preliminary data.</text>
</comment>
<keyword evidence="1" id="KW-0812">Transmembrane</keyword>
<sequence>MVGNTDDRRSPIGALLGAQIGDRGIGETETGSLLIAVDVGEPLAVVNVNVACSGIRVAGPGMEGLMSTHLRDTETACSGDCFDPGDRWVPVDRRWWGMDKRTLVPAMVVLALAFVQGVLLPRIDAAIPVDDVTVVGDVIALEGGITFPAVAGWSLVDGERLGEERNAQAYPRDAVLARGGAQFSVQTGDFSGDVAALLAQIEKTNDALTGGHGLTAAGDPVAITARTGEPGLITRYASAELDGVLAAFVFDGIGVEVVAVGPAQTGQDLLTDVGQMIAGIGRTERQGA</sequence>
<evidence type="ECO:0000313" key="3">
    <source>
        <dbReference type="Proteomes" id="UP001551695"/>
    </source>
</evidence>